<dbReference type="EMBL" id="JTDE01000113">
    <property type="protein sequence ID" value="KAF7262276.1"/>
    <property type="molecule type" value="Genomic_DNA"/>
</dbReference>
<keyword evidence="4" id="KW-0862">Zinc</keyword>
<evidence type="ECO:0000313" key="11">
    <source>
        <dbReference type="Proteomes" id="UP000822476"/>
    </source>
</evidence>
<evidence type="ECO:0000256" key="2">
    <source>
        <dbReference type="ARBA" id="ARBA00012332"/>
    </source>
</evidence>
<evidence type="ECO:0000259" key="9">
    <source>
        <dbReference type="PROSITE" id="PS50215"/>
    </source>
</evidence>
<comment type="caution">
    <text evidence="10">The sequence shown here is derived from an EMBL/GenBank/DDBJ whole genome shotgun (WGS) entry which is preliminary data.</text>
</comment>
<feature type="chain" id="PRO_5035882493" description="ADAM10 endopeptidase" evidence="7">
    <location>
        <begin position="22"/>
        <end position="1182"/>
    </location>
</feature>
<dbReference type="PROSITE" id="PS50215">
    <property type="entry name" value="ADAM_MEPRO"/>
    <property type="match status" value="1"/>
</dbReference>
<dbReference type="PANTHER" id="PTHR45702">
    <property type="entry name" value="ADAM10/ADAM17 METALLOPEPTIDASE FAMILY MEMBER"/>
    <property type="match status" value="1"/>
</dbReference>
<evidence type="ECO:0000256" key="6">
    <source>
        <dbReference type="SAM" id="Phobius"/>
    </source>
</evidence>
<dbReference type="OrthoDB" id="2149267at2759"/>
<dbReference type="InterPro" id="IPR036436">
    <property type="entry name" value="Disintegrin_dom_sf"/>
</dbReference>
<keyword evidence="3" id="KW-0165">Cleavage on pair of basic residues</keyword>
<feature type="binding site" evidence="4">
    <location>
        <position position="514"/>
    </location>
    <ligand>
        <name>Zn(2+)</name>
        <dbReference type="ChEBI" id="CHEBI:29105"/>
        <note>catalytic</note>
    </ligand>
</feature>
<keyword evidence="6" id="KW-1133">Transmembrane helix</keyword>
<dbReference type="PROSITE" id="PS50214">
    <property type="entry name" value="DISINTEGRIN_2"/>
    <property type="match status" value="1"/>
</dbReference>
<keyword evidence="4" id="KW-0479">Metal-binding</keyword>
<dbReference type="GO" id="GO:0007219">
    <property type="term" value="P:Notch signaling pathway"/>
    <property type="evidence" value="ECO:0007669"/>
    <property type="project" value="TreeGrafter"/>
</dbReference>
<evidence type="ECO:0000256" key="4">
    <source>
        <dbReference type="PROSITE-ProRule" id="PRU00276"/>
    </source>
</evidence>
<dbReference type="InterPro" id="IPR049038">
    <property type="entry name" value="ADAM10_Cys-rich"/>
</dbReference>
<reference evidence="10" key="1">
    <citation type="submission" date="2019-07" db="EMBL/GenBank/DDBJ databases">
        <title>Annotation for the trematode Paragonimus miyazaki's.</title>
        <authorList>
            <person name="Choi Y.-J."/>
        </authorList>
    </citation>
    <scope>NUCLEOTIDE SEQUENCE</scope>
    <source>
        <strain evidence="10">Japan</strain>
    </source>
</reference>
<dbReference type="SMART" id="SM00050">
    <property type="entry name" value="DISIN"/>
    <property type="match status" value="1"/>
</dbReference>
<comment type="catalytic activity">
    <reaction evidence="1">
        <text>Endopeptidase of broad specificity.</text>
        <dbReference type="EC" id="3.4.24.81"/>
    </reaction>
</comment>
<dbReference type="SUPFAM" id="SSF55486">
    <property type="entry name" value="Metalloproteases ('zincins'), catalytic domain"/>
    <property type="match status" value="1"/>
</dbReference>
<feature type="compositionally biased region" description="Basic residues" evidence="5">
    <location>
        <begin position="931"/>
        <end position="940"/>
    </location>
</feature>
<sequence length="1182" mass="129882">MRVSPICLGALLITVFPSTDCFQMEINSYLSDYNVLDYVADTHVHEHIRVRRSVVAHEKSSSPIYFNIMAFRRNLTLVLRPDFDLINPTARLIVGGQDQPGGLLSVADHVYRGHAVNYPDSIVFGSVIYGIFRGTISLEAQSLGSYFVEPAGNFFDHPTPFHSIIYHDSHVKLPETKTRVIRSTVFRKPTAFCGLSDPIIAQKMRELTSPPSGFFGEVPKRSRRASVSERLEVDSNSHAADFSSNGNLFSGHQISNHFAGRISSTASTAGANTRVCNLYLQSDTFLWDRVINMQHIRGNRDLAVKEITSIFTQHVQGAQAIYQHTLFRDHAGRFDYPGISFRVDYVLINVTEEDCKQRPTLPGLNGFSLSMTPPPPSPTALPHGNRLTNTSLSQISRSLSPGRLPRGSYADENPFCAENIDVTNYLNLHSYTSHNDFCLAYVFTYRDFSGGTLGLAWVAEPSGSGGVCEKHRLMREGSNNVYKSLNTGVVTLLNYGSQVALKVSQLTFAHEMGHNFGAKHDDDHKDEPYGCLPSVDDPRGNYIMFASATSGDKDNNNKFSLCSSDSIARLLNRVLSDDGNCFLSSDGPFCGNQLTEEGEQCDCGFTPNSCRDQCCHPKESASPCKLTDTIFVNETAITVQCSPTAGECCTHDCQYRGETHLCRAAGECHRSAYCNGVSTKCPPSESLPDGTPCQDHTRVCKQGQCLGSICERIPGWQECSLTRDKNVTPEVMCFVSCRENRSGAPCISTFQLEKNSDLQKQYPQLVAELLRDGHGTKLKPGAPCDNYRGYCDVFHRCRSVEAEGPLARLRNLLFSPQMLEKVKAWITVHWWAVILICLCTIIAMVIFVKLFSVSTPRSRHGVRPSRAFVAVPAQSPSGGGLMMLSPTPGVPPSINWSMQSPHGSTPLSTADGLHSHWAWPRRYCSQGGARRQIKRSKRKQSPFMPGSEILSSRVIPSAPIDPADFPPPHARQTPIPFVGHPLVLRKHKRGSDYSGTVEQTSFVPLNFDSGITSTSNQVDHVQPSASLQSKFAEDTHGASRSGRSDGISMSNVSCSRPLSLMVFSSTNAPSTSVAQNMSIGRRKTKLPSKLKRSQNSSVNVRPLSTALTTASEDVVISVVGNQSCIAEQNFQPSVSNSSHAHLPSASVKLHHTDSSIPPPAYDELPLRRPFTSKQRSSPPHQA</sequence>
<dbReference type="AlphaFoldDB" id="A0A8S9Z9D7"/>
<dbReference type="Gene3D" id="3.40.390.10">
    <property type="entry name" value="Collagenase (Catalytic Domain)"/>
    <property type="match status" value="2"/>
</dbReference>
<dbReference type="InterPro" id="IPR001590">
    <property type="entry name" value="Peptidase_M12B"/>
</dbReference>
<accession>A0A8S9Z9D7</accession>
<dbReference type="Pfam" id="PF21299">
    <property type="entry name" value="ADAM10_Cys-rich"/>
    <property type="match status" value="1"/>
</dbReference>
<comment type="caution">
    <text evidence="4">Lacks conserved residue(s) required for the propagation of feature annotation.</text>
</comment>
<feature type="binding site" evidence="4">
    <location>
        <position position="510"/>
    </location>
    <ligand>
        <name>Zn(2+)</name>
        <dbReference type="ChEBI" id="CHEBI:29105"/>
        <note>catalytic</note>
    </ligand>
</feature>
<keyword evidence="6" id="KW-0472">Membrane</keyword>
<dbReference type="EC" id="3.4.24.81" evidence="2"/>
<feature type="domain" description="Disintegrin" evidence="8">
    <location>
        <begin position="587"/>
        <end position="689"/>
    </location>
</feature>
<dbReference type="Pfam" id="PF13574">
    <property type="entry name" value="Reprolysin_2"/>
    <property type="match status" value="1"/>
</dbReference>
<dbReference type="PANTHER" id="PTHR45702:SF2">
    <property type="entry name" value="KUZBANIAN, ISOFORM A"/>
    <property type="match status" value="1"/>
</dbReference>
<evidence type="ECO:0000256" key="1">
    <source>
        <dbReference type="ARBA" id="ARBA00001809"/>
    </source>
</evidence>
<evidence type="ECO:0000259" key="8">
    <source>
        <dbReference type="PROSITE" id="PS50214"/>
    </source>
</evidence>
<dbReference type="GO" id="GO:0005886">
    <property type="term" value="C:plasma membrane"/>
    <property type="evidence" value="ECO:0007669"/>
    <property type="project" value="TreeGrafter"/>
</dbReference>
<feature type="region of interest" description="Disordered" evidence="5">
    <location>
        <begin position="1132"/>
        <end position="1182"/>
    </location>
</feature>
<dbReference type="InterPro" id="IPR051489">
    <property type="entry name" value="ADAM_Metalloproteinase"/>
</dbReference>
<feature type="signal peptide" evidence="7">
    <location>
        <begin position="1"/>
        <end position="21"/>
    </location>
</feature>
<evidence type="ECO:0000256" key="7">
    <source>
        <dbReference type="SAM" id="SignalP"/>
    </source>
</evidence>
<feature type="compositionally biased region" description="Polar residues" evidence="5">
    <location>
        <begin position="1171"/>
        <end position="1182"/>
    </location>
</feature>
<gene>
    <name evidence="10" type="ORF">EG68_00474</name>
</gene>
<feature type="region of interest" description="Disordered" evidence="5">
    <location>
        <begin position="928"/>
        <end position="974"/>
    </location>
</feature>
<feature type="active site" evidence="4">
    <location>
        <position position="511"/>
    </location>
</feature>
<protein>
    <recommendedName>
        <fullName evidence="2">ADAM10 endopeptidase</fullName>
        <ecNumber evidence="2">3.4.24.81</ecNumber>
    </recommendedName>
</protein>
<dbReference type="GO" id="GO:0006509">
    <property type="term" value="P:membrane protein ectodomain proteolysis"/>
    <property type="evidence" value="ECO:0007669"/>
    <property type="project" value="TreeGrafter"/>
</dbReference>
<name>A0A8S9Z9D7_9TREM</name>
<feature type="binding site" evidence="4">
    <location>
        <position position="520"/>
    </location>
    <ligand>
        <name>Zn(2+)</name>
        <dbReference type="ChEBI" id="CHEBI:29105"/>
        <note>catalytic</note>
    </ligand>
</feature>
<feature type="transmembrane region" description="Helical" evidence="6">
    <location>
        <begin position="828"/>
        <end position="851"/>
    </location>
</feature>
<dbReference type="Proteomes" id="UP000822476">
    <property type="component" value="Unassembled WGS sequence"/>
</dbReference>
<dbReference type="Pfam" id="PF00200">
    <property type="entry name" value="Disintegrin"/>
    <property type="match status" value="1"/>
</dbReference>
<evidence type="ECO:0000256" key="5">
    <source>
        <dbReference type="SAM" id="MobiDB-lite"/>
    </source>
</evidence>
<dbReference type="Gene3D" id="4.10.70.10">
    <property type="entry name" value="Disintegrin domain"/>
    <property type="match status" value="1"/>
</dbReference>
<evidence type="ECO:0000256" key="3">
    <source>
        <dbReference type="ARBA" id="ARBA00022685"/>
    </source>
</evidence>
<keyword evidence="11" id="KW-1185">Reference proteome</keyword>
<organism evidence="10 11">
    <name type="scientific">Paragonimus skrjabini miyazakii</name>
    <dbReference type="NCBI Taxonomy" id="59628"/>
    <lineage>
        <taxon>Eukaryota</taxon>
        <taxon>Metazoa</taxon>
        <taxon>Spiralia</taxon>
        <taxon>Lophotrochozoa</taxon>
        <taxon>Platyhelminthes</taxon>
        <taxon>Trematoda</taxon>
        <taxon>Digenea</taxon>
        <taxon>Plagiorchiida</taxon>
        <taxon>Troglotremata</taxon>
        <taxon>Troglotrematidae</taxon>
        <taxon>Paragonimus</taxon>
    </lineage>
</organism>
<dbReference type="SUPFAM" id="SSF57552">
    <property type="entry name" value="Blood coagulation inhibitor (disintegrin)"/>
    <property type="match status" value="1"/>
</dbReference>
<proteinExistence type="predicted"/>
<evidence type="ECO:0000313" key="10">
    <source>
        <dbReference type="EMBL" id="KAF7262276.1"/>
    </source>
</evidence>
<dbReference type="GO" id="GO:0004222">
    <property type="term" value="F:metalloendopeptidase activity"/>
    <property type="evidence" value="ECO:0007669"/>
    <property type="project" value="InterPro"/>
</dbReference>
<keyword evidence="6" id="KW-0812">Transmembrane</keyword>
<dbReference type="GO" id="GO:0046872">
    <property type="term" value="F:metal ion binding"/>
    <property type="evidence" value="ECO:0007669"/>
    <property type="project" value="UniProtKB-KW"/>
</dbReference>
<feature type="region of interest" description="Disordered" evidence="5">
    <location>
        <begin position="1071"/>
        <end position="1097"/>
    </location>
</feature>
<dbReference type="InterPro" id="IPR024079">
    <property type="entry name" value="MetalloPept_cat_dom_sf"/>
</dbReference>
<feature type="domain" description="Peptidase M12B" evidence="9">
    <location>
        <begin position="440"/>
        <end position="573"/>
    </location>
</feature>
<feature type="region of interest" description="Disordered" evidence="5">
    <location>
        <begin position="1028"/>
        <end position="1050"/>
    </location>
</feature>
<feature type="compositionally biased region" description="Basic residues" evidence="5">
    <location>
        <begin position="1080"/>
        <end position="1092"/>
    </location>
</feature>
<dbReference type="InterPro" id="IPR001762">
    <property type="entry name" value="Disintegrin_dom"/>
</dbReference>
<keyword evidence="7" id="KW-0732">Signal</keyword>